<sequence>MKKLTIFDLDGTLLNTIYDLGEACNYALRKLGFNQHPIPAYNYMVGNGVRKLIERAQPDADVKIVDELLELFKEYYDIHCMDDTKPYTGIPELLQELTDKGVAIAVASNKYQEAAIRIVKHYFPDIPFVSIQGQQDGRPTKPDPSIVFSILTEHPTPKSEVLYIGDSGVDMETARRACVESVGVSWGFRPISELRNALADNIVSSPSEILKLLSDKF</sequence>
<accession>A0AC61RCJ4</accession>
<keyword evidence="1" id="KW-0378">Hydrolase</keyword>
<keyword evidence="2" id="KW-1185">Reference proteome</keyword>
<evidence type="ECO:0000313" key="1">
    <source>
        <dbReference type="EMBL" id="TGY77110.1"/>
    </source>
</evidence>
<protein>
    <submittedName>
        <fullName evidence="1">HAD family hydrolase</fullName>
    </submittedName>
</protein>
<comment type="caution">
    <text evidence="1">The sequence shown here is derived from an EMBL/GenBank/DDBJ whole genome shotgun (WGS) entry which is preliminary data.</text>
</comment>
<dbReference type="EMBL" id="SRYB01000030">
    <property type="protein sequence ID" value="TGY77110.1"/>
    <property type="molecule type" value="Genomic_DNA"/>
</dbReference>
<evidence type="ECO:0000313" key="2">
    <source>
        <dbReference type="Proteomes" id="UP000306319"/>
    </source>
</evidence>
<gene>
    <name evidence="1" type="ORF">E5331_16055</name>
</gene>
<reference evidence="1" key="1">
    <citation type="submission" date="2019-04" db="EMBL/GenBank/DDBJ databases">
        <title>Microbes associate with the intestines of laboratory mice.</title>
        <authorList>
            <person name="Navarre W."/>
            <person name="Wong E."/>
            <person name="Huang K."/>
            <person name="Tropini C."/>
            <person name="Ng K."/>
            <person name="Yu B."/>
        </authorList>
    </citation>
    <scope>NUCLEOTIDE SEQUENCE</scope>
    <source>
        <strain evidence="1">NM04_E33</strain>
    </source>
</reference>
<organism evidence="1 2">
    <name type="scientific">Lepagella muris</name>
    <dbReference type="NCBI Taxonomy" id="3032870"/>
    <lineage>
        <taxon>Bacteria</taxon>
        <taxon>Pseudomonadati</taxon>
        <taxon>Bacteroidota</taxon>
        <taxon>Bacteroidia</taxon>
        <taxon>Bacteroidales</taxon>
        <taxon>Muribaculaceae</taxon>
        <taxon>Lepagella</taxon>
    </lineage>
</organism>
<name>A0AC61RCJ4_9BACT</name>
<proteinExistence type="predicted"/>
<dbReference type="Proteomes" id="UP000306319">
    <property type="component" value="Unassembled WGS sequence"/>
</dbReference>